<dbReference type="Proteomes" id="UP000253141">
    <property type="component" value="Unassembled WGS sequence"/>
</dbReference>
<dbReference type="EMBL" id="QPIW01000004">
    <property type="protein sequence ID" value="RDB06689.1"/>
    <property type="molecule type" value="Genomic_DNA"/>
</dbReference>
<sequence length="201" mass="22404">MIPTVKIYFESLNLNEVSAERQAFLQPLADYIKAKTKSQQPINLTFICTHNSRRSHLGQVWAQVAAAYFGIENIYSFSGGTEATACNPRTIAAFERTGLKVTKTTKTENPVYEISFDASMTPVVAFSKVYDQAPNPSQGFAAIMTCDHAEANCPFIPGAERRLPIMYVDPKVSDDTPEEAATYDARCRQIATEMKWVFENV</sequence>
<evidence type="ECO:0000313" key="1">
    <source>
        <dbReference type="EMBL" id="RDB06689.1"/>
    </source>
</evidence>
<name>A0A369IAB5_9BACT</name>
<dbReference type="PANTHER" id="PTHR43428">
    <property type="entry name" value="ARSENATE REDUCTASE"/>
    <property type="match status" value="1"/>
</dbReference>
<evidence type="ECO:0000313" key="2">
    <source>
        <dbReference type="Proteomes" id="UP000253141"/>
    </source>
</evidence>
<comment type="caution">
    <text evidence="1">The sequence shown here is derived from an EMBL/GenBank/DDBJ whole genome shotgun (WGS) entry which is preliminary data.</text>
</comment>
<dbReference type="Gene3D" id="3.40.50.2300">
    <property type="match status" value="1"/>
</dbReference>
<dbReference type="OrthoDB" id="9793058at2"/>
<protein>
    <submittedName>
        <fullName evidence="1">Protein-tyrosine-phosphatase</fullName>
    </submittedName>
</protein>
<gene>
    <name evidence="1" type="ORF">DVG78_08110</name>
</gene>
<dbReference type="AlphaFoldDB" id="A0A369IAB5"/>
<dbReference type="RefSeq" id="WP_114460586.1">
    <property type="nucleotide sequence ID" value="NZ_QPIW01000004.1"/>
</dbReference>
<dbReference type="InterPro" id="IPR036196">
    <property type="entry name" value="Ptyr_pPase_sf"/>
</dbReference>
<reference evidence="1 2" key="1">
    <citation type="submission" date="2018-07" db="EMBL/GenBank/DDBJ databases">
        <title>Genome analysis of Runella aurantiaca.</title>
        <authorList>
            <person name="Yang X."/>
        </authorList>
    </citation>
    <scope>NUCLEOTIDE SEQUENCE [LARGE SCALE GENOMIC DNA]</scope>
    <source>
        <strain evidence="1 2">YX9</strain>
    </source>
</reference>
<dbReference type="PANTHER" id="PTHR43428:SF1">
    <property type="entry name" value="ARSENATE REDUCTASE"/>
    <property type="match status" value="1"/>
</dbReference>
<keyword evidence="2" id="KW-1185">Reference proteome</keyword>
<accession>A0A369IAB5</accession>
<proteinExistence type="predicted"/>
<organism evidence="1 2">
    <name type="scientific">Runella aurantiaca</name>
    <dbReference type="NCBI Taxonomy" id="2282308"/>
    <lineage>
        <taxon>Bacteria</taxon>
        <taxon>Pseudomonadati</taxon>
        <taxon>Bacteroidota</taxon>
        <taxon>Cytophagia</taxon>
        <taxon>Cytophagales</taxon>
        <taxon>Spirosomataceae</taxon>
        <taxon>Runella</taxon>
    </lineage>
</organism>
<dbReference type="SUPFAM" id="SSF52788">
    <property type="entry name" value="Phosphotyrosine protein phosphatases I"/>
    <property type="match status" value="1"/>
</dbReference>